<name>A0A0B1SD46_OESDE</name>
<keyword evidence="2" id="KW-1185">Reference proteome</keyword>
<reference evidence="1 2" key="1">
    <citation type="submission" date="2014-03" db="EMBL/GenBank/DDBJ databases">
        <title>Draft genome of the hookworm Oesophagostomum dentatum.</title>
        <authorList>
            <person name="Mitreva M."/>
        </authorList>
    </citation>
    <scope>NUCLEOTIDE SEQUENCE [LARGE SCALE GENOMIC DNA]</scope>
    <source>
        <strain evidence="1 2">OD-Hann</strain>
    </source>
</reference>
<dbReference type="AlphaFoldDB" id="A0A0B1SD46"/>
<gene>
    <name evidence="1" type="ORF">OESDEN_17100</name>
</gene>
<protein>
    <submittedName>
        <fullName evidence="1">Uncharacterized protein</fullName>
    </submittedName>
</protein>
<evidence type="ECO:0000313" key="1">
    <source>
        <dbReference type="EMBL" id="KHJ83203.1"/>
    </source>
</evidence>
<dbReference type="EMBL" id="KN574597">
    <property type="protein sequence ID" value="KHJ83203.1"/>
    <property type="molecule type" value="Genomic_DNA"/>
</dbReference>
<accession>A0A0B1SD46</accession>
<sequence length="108" mass="12475">MRRLVQLRQQTLLLLLRIRQDKDDPRVARQLRSLGAYCVAHRLELRLLQTEEQHQSAVVEGEERFLISDITLALVEHQTFADSAAAEQPSAVPTMQFLTRDVDMLRLP</sequence>
<proteinExistence type="predicted"/>
<organism evidence="1 2">
    <name type="scientific">Oesophagostomum dentatum</name>
    <name type="common">Nodular worm</name>
    <dbReference type="NCBI Taxonomy" id="61180"/>
    <lineage>
        <taxon>Eukaryota</taxon>
        <taxon>Metazoa</taxon>
        <taxon>Ecdysozoa</taxon>
        <taxon>Nematoda</taxon>
        <taxon>Chromadorea</taxon>
        <taxon>Rhabditida</taxon>
        <taxon>Rhabditina</taxon>
        <taxon>Rhabditomorpha</taxon>
        <taxon>Strongyloidea</taxon>
        <taxon>Strongylidae</taxon>
        <taxon>Oesophagostomum</taxon>
    </lineage>
</organism>
<dbReference type="Proteomes" id="UP000053660">
    <property type="component" value="Unassembled WGS sequence"/>
</dbReference>
<evidence type="ECO:0000313" key="2">
    <source>
        <dbReference type="Proteomes" id="UP000053660"/>
    </source>
</evidence>